<feature type="transmembrane region" description="Helical" evidence="1">
    <location>
        <begin position="6"/>
        <end position="26"/>
    </location>
</feature>
<evidence type="ECO:0000313" key="3">
    <source>
        <dbReference type="Proteomes" id="UP000284841"/>
    </source>
</evidence>
<gene>
    <name evidence="2" type="ORF">DW099_17220</name>
</gene>
<comment type="caution">
    <text evidence="2">The sequence shown here is derived from an EMBL/GenBank/DDBJ whole genome shotgun (WGS) entry which is preliminary data.</text>
</comment>
<dbReference type="AlphaFoldDB" id="A0A415DW33"/>
<evidence type="ECO:0000256" key="1">
    <source>
        <dbReference type="SAM" id="Phobius"/>
    </source>
</evidence>
<dbReference type="RefSeq" id="WP_067535366.1">
    <property type="nucleotide sequence ID" value="NZ_AP025567.1"/>
</dbReference>
<keyword evidence="1" id="KW-0812">Transmembrane</keyword>
<sequence length="62" mass="6946">MPTWLFFIGITALTMVICIVVTILWLGKNPSDEDDLDRRLAELAAQNVKKRKERDAASAATK</sequence>
<accession>A0A415DW33</accession>
<keyword evidence="1" id="KW-0472">Membrane</keyword>
<protein>
    <submittedName>
        <fullName evidence="2">Uncharacterized protein</fullName>
    </submittedName>
</protein>
<dbReference type="STRING" id="1776384.GCA_900086585_01290"/>
<dbReference type="GeneID" id="83003670"/>
<dbReference type="EMBL" id="QRMS01000006">
    <property type="protein sequence ID" value="RHJ84712.1"/>
    <property type="molecule type" value="Genomic_DNA"/>
</dbReference>
<dbReference type="Proteomes" id="UP000284841">
    <property type="component" value="Unassembled WGS sequence"/>
</dbReference>
<keyword evidence="1" id="KW-1133">Transmembrane helix</keyword>
<name>A0A415DW33_9FIRM</name>
<keyword evidence="3" id="KW-1185">Reference proteome</keyword>
<reference evidence="2 3" key="1">
    <citation type="submission" date="2018-08" db="EMBL/GenBank/DDBJ databases">
        <title>A genome reference for cultivated species of the human gut microbiota.</title>
        <authorList>
            <person name="Zou Y."/>
            <person name="Xue W."/>
            <person name="Luo G."/>
        </authorList>
    </citation>
    <scope>NUCLEOTIDE SEQUENCE [LARGE SCALE GENOMIC DNA]</scope>
    <source>
        <strain evidence="2 3">AM07-24</strain>
    </source>
</reference>
<evidence type="ECO:0000313" key="2">
    <source>
        <dbReference type="EMBL" id="RHJ84712.1"/>
    </source>
</evidence>
<proteinExistence type="predicted"/>
<organism evidence="2 3">
    <name type="scientific">Emergencia timonensis</name>
    <dbReference type="NCBI Taxonomy" id="1776384"/>
    <lineage>
        <taxon>Bacteria</taxon>
        <taxon>Bacillati</taxon>
        <taxon>Bacillota</taxon>
        <taxon>Clostridia</taxon>
        <taxon>Peptostreptococcales</taxon>
        <taxon>Anaerovoracaceae</taxon>
        <taxon>Emergencia</taxon>
    </lineage>
</organism>